<proteinExistence type="predicted"/>
<dbReference type="EMBL" id="MU004419">
    <property type="protein sequence ID" value="KAF2651718.1"/>
    <property type="molecule type" value="Genomic_DNA"/>
</dbReference>
<organism evidence="2 3">
    <name type="scientific">Lophiostoma macrostomum CBS 122681</name>
    <dbReference type="NCBI Taxonomy" id="1314788"/>
    <lineage>
        <taxon>Eukaryota</taxon>
        <taxon>Fungi</taxon>
        <taxon>Dikarya</taxon>
        <taxon>Ascomycota</taxon>
        <taxon>Pezizomycotina</taxon>
        <taxon>Dothideomycetes</taxon>
        <taxon>Pleosporomycetidae</taxon>
        <taxon>Pleosporales</taxon>
        <taxon>Lophiostomataceae</taxon>
        <taxon>Lophiostoma</taxon>
    </lineage>
</organism>
<sequence>MAYADTTTVRYPATKRSPLPRPSHVHVHAYAHFYNGRRRQYRYLIHAPTPWHD</sequence>
<evidence type="ECO:0000256" key="1">
    <source>
        <dbReference type="SAM" id="MobiDB-lite"/>
    </source>
</evidence>
<accession>A0A6A6SYY9</accession>
<name>A0A6A6SYY9_9PLEO</name>
<dbReference type="Proteomes" id="UP000799324">
    <property type="component" value="Unassembled WGS sequence"/>
</dbReference>
<feature type="region of interest" description="Disordered" evidence="1">
    <location>
        <begin position="1"/>
        <end position="20"/>
    </location>
</feature>
<reference evidence="2" key="1">
    <citation type="journal article" date="2020" name="Stud. Mycol.">
        <title>101 Dothideomycetes genomes: a test case for predicting lifestyles and emergence of pathogens.</title>
        <authorList>
            <person name="Haridas S."/>
            <person name="Albert R."/>
            <person name="Binder M."/>
            <person name="Bloem J."/>
            <person name="Labutti K."/>
            <person name="Salamov A."/>
            <person name="Andreopoulos B."/>
            <person name="Baker S."/>
            <person name="Barry K."/>
            <person name="Bills G."/>
            <person name="Bluhm B."/>
            <person name="Cannon C."/>
            <person name="Castanera R."/>
            <person name="Culley D."/>
            <person name="Daum C."/>
            <person name="Ezra D."/>
            <person name="Gonzalez J."/>
            <person name="Henrissat B."/>
            <person name="Kuo A."/>
            <person name="Liang C."/>
            <person name="Lipzen A."/>
            <person name="Lutzoni F."/>
            <person name="Magnuson J."/>
            <person name="Mondo S."/>
            <person name="Nolan M."/>
            <person name="Ohm R."/>
            <person name="Pangilinan J."/>
            <person name="Park H.-J."/>
            <person name="Ramirez L."/>
            <person name="Alfaro M."/>
            <person name="Sun H."/>
            <person name="Tritt A."/>
            <person name="Yoshinaga Y."/>
            <person name="Zwiers L.-H."/>
            <person name="Turgeon B."/>
            <person name="Goodwin S."/>
            <person name="Spatafora J."/>
            <person name="Crous P."/>
            <person name="Grigoriev I."/>
        </authorList>
    </citation>
    <scope>NUCLEOTIDE SEQUENCE</scope>
    <source>
        <strain evidence="2">CBS 122681</strain>
    </source>
</reference>
<evidence type="ECO:0000313" key="3">
    <source>
        <dbReference type="Proteomes" id="UP000799324"/>
    </source>
</evidence>
<protein>
    <submittedName>
        <fullName evidence="2">Uncharacterized protein</fullName>
    </submittedName>
</protein>
<gene>
    <name evidence="2" type="ORF">K491DRAFT_696233</name>
</gene>
<evidence type="ECO:0000313" key="2">
    <source>
        <dbReference type="EMBL" id="KAF2651718.1"/>
    </source>
</evidence>
<keyword evidence="3" id="KW-1185">Reference proteome</keyword>
<dbReference type="AlphaFoldDB" id="A0A6A6SYY9"/>